<dbReference type="Proteomes" id="UP000031938">
    <property type="component" value="Unassembled WGS sequence"/>
</dbReference>
<dbReference type="SUPFAM" id="SSF48452">
    <property type="entry name" value="TPR-like"/>
    <property type="match status" value="1"/>
</dbReference>
<reference evidence="1 2" key="1">
    <citation type="submission" date="2015-01" db="EMBL/GenBank/DDBJ databases">
        <title>Genome sequencing of Jeotgalibacillus soli.</title>
        <authorList>
            <person name="Goh K.M."/>
            <person name="Chan K.-G."/>
            <person name="Yaakop A.S."/>
            <person name="Ee R."/>
            <person name="Gan H.M."/>
            <person name="Chan C.S."/>
        </authorList>
    </citation>
    <scope>NUCLEOTIDE SEQUENCE [LARGE SCALE GENOMIC DNA]</scope>
    <source>
        <strain evidence="1 2">P9</strain>
    </source>
</reference>
<dbReference type="STRING" id="889306.KP78_35500"/>
<organism evidence="1 2">
    <name type="scientific">Jeotgalibacillus soli</name>
    <dbReference type="NCBI Taxonomy" id="889306"/>
    <lineage>
        <taxon>Bacteria</taxon>
        <taxon>Bacillati</taxon>
        <taxon>Bacillota</taxon>
        <taxon>Bacilli</taxon>
        <taxon>Bacillales</taxon>
        <taxon>Caryophanaceae</taxon>
        <taxon>Jeotgalibacillus</taxon>
    </lineage>
</organism>
<evidence type="ECO:0008006" key="3">
    <source>
        <dbReference type="Google" id="ProtNLM"/>
    </source>
</evidence>
<dbReference type="InterPro" id="IPR011990">
    <property type="entry name" value="TPR-like_helical_dom_sf"/>
</dbReference>
<dbReference type="EMBL" id="JXRP01000019">
    <property type="protein sequence ID" value="KIL44586.1"/>
    <property type="molecule type" value="Genomic_DNA"/>
</dbReference>
<dbReference type="RefSeq" id="WP_041090496.1">
    <property type="nucleotide sequence ID" value="NZ_JXRP01000019.1"/>
</dbReference>
<dbReference type="PATRIC" id="fig|889306.3.peg.3567"/>
<proteinExistence type="predicted"/>
<gene>
    <name evidence="1" type="ORF">KP78_35500</name>
</gene>
<dbReference type="Pfam" id="PF14559">
    <property type="entry name" value="TPR_19"/>
    <property type="match status" value="1"/>
</dbReference>
<dbReference type="OrthoDB" id="2364593at2"/>
<evidence type="ECO:0000313" key="1">
    <source>
        <dbReference type="EMBL" id="KIL44586.1"/>
    </source>
</evidence>
<dbReference type="AlphaFoldDB" id="A0A0C2VJC6"/>
<dbReference type="Gene3D" id="1.25.40.10">
    <property type="entry name" value="Tetratricopeptide repeat domain"/>
    <property type="match status" value="1"/>
</dbReference>
<protein>
    <recommendedName>
        <fullName evidence="3">Tetratricopeptide repeat protein</fullName>
    </recommendedName>
</protein>
<keyword evidence="2" id="KW-1185">Reference proteome</keyword>
<evidence type="ECO:0000313" key="2">
    <source>
        <dbReference type="Proteomes" id="UP000031938"/>
    </source>
</evidence>
<comment type="caution">
    <text evidence="1">The sequence shown here is derived from an EMBL/GenBank/DDBJ whole genome shotgun (WGS) entry which is preliminary data.</text>
</comment>
<name>A0A0C2VJC6_9BACL</name>
<accession>A0A0C2VJC6</accession>
<sequence length="321" mass="37339">MPNRPGNKGSRERKVIPFPGLKDRLVEKGLARLQDQQHEEAIELLLEAYKIAEEDAVVNLTLAVAYYENRQWSLAKTLCERMLHEGFGNYEEVLELYILNLIQLKEYDRIAATIETVMEERVLSPDREEQFLQLLSMSKRQEQQEEDKALQAFVLEQELEQQMIQVANLSKQNIYPIRNDLISSLKEKEVHPFIKSMVLNVLREQGIQDFAAIEKWNKKLQVIPAELEDPFQSLSYLKVQQEIDSKIGHADPYLVDLTTEIVKRHVFLLYPLTWQHKDEALLAKAYIQLAYQYMGQQEGWGDLADSPITKELEILEKASII</sequence>